<dbReference type="CDD" id="cd12935">
    <property type="entry name" value="LEM_like"/>
    <property type="match status" value="1"/>
</dbReference>
<dbReference type="AlphaFoldDB" id="A0A0J0XND9"/>
<evidence type="ECO:0000256" key="2">
    <source>
        <dbReference type="ARBA" id="ARBA00022553"/>
    </source>
</evidence>
<dbReference type="GO" id="GO:0005637">
    <property type="term" value="C:nuclear inner membrane"/>
    <property type="evidence" value="ECO:0007669"/>
    <property type="project" value="UniProtKB-SubCell"/>
</dbReference>
<feature type="domain" description="HeH/LEM" evidence="9">
    <location>
        <begin position="16"/>
        <end position="48"/>
    </location>
</feature>
<dbReference type="GO" id="GO:0071763">
    <property type="term" value="P:nuclear membrane organization"/>
    <property type="evidence" value="ECO:0007669"/>
    <property type="project" value="TreeGrafter"/>
</dbReference>
<dbReference type="GO" id="GO:0034399">
    <property type="term" value="C:nuclear periphery"/>
    <property type="evidence" value="ECO:0007669"/>
    <property type="project" value="TreeGrafter"/>
</dbReference>
<dbReference type="OrthoDB" id="5376590at2759"/>
<evidence type="ECO:0000256" key="4">
    <source>
        <dbReference type="ARBA" id="ARBA00022989"/>
    </source>
</evidence>
<evidence type="ECO:0000259" key="8">
    <source>
        <dbReference type="Pfam" id="PF09402"/>
    </source>
</evidence>
<evidence type="ECO:0000256" key="6">
    <source>
        <dbReference type="ARBA" id="ARBA00023242"/>
    </source>
</evidence>
<keyword evidence="6" id="KW-0539">Nucleus</keyword>
<dbReference type="Gene3D" id="1.10.10.1180">
    <property type="entry name" value="MAN1, winged-helix domain"/>
    <property type="match status" value="1"/>
</dbReference>
<dbReference type="EMBL" id="KQ087203">
    <property type="protein sequence ID" value="KLT42593.1"/>
    <property type="molecule type" value="Genomic_DNA"/>
</dbReference>
<evidence type="ECO:0000256" key="5">
    <source>
        <dbReference type="ARBA" id="ARBA00023136"/>
    </source>
</evidence>
<comment type="subcellular location">
    <subcellularLocation>
        <location evidence="1">Nucleus inner membrane</location>
    </subcellularLocation>
</comment>
<dbReference type="GO" id="GO:0005783">
    <property type="term" value="C:endoplasmic reticulum"/>
    <property type="evidence" value="ECO:0007669"/>
    <property type="project" value="TreeGrafter"/>
</dbReference>
<dbReference type="SMART" id="SM00384">
    <property type="entry name" value="AT_hook"/>
    <property type="match status" value="2"/>
</dbReference>
<dbReference type="InterPro" id="IPR025856">
    <property type="entry name" value="HeH/LEM_domain"/>
</dbReference>
<dbReference type="InterPro" id="IPR044780">
    <property type="entry name" value="Heh2/Src1"/>
</dbReference>
<keyword evidence="4" id="KW-1133">Transmembrane helix</keyword>
<dbReference type="STRING" id="879819.A0A0J0XND9"/>
<dbReference type="InterPro" id="IPR041885">
    <property type="entry name" value="MAN1_winged_helix_dom"/>
</dbReference>
<keyword evidence="11" id="KW-1185">Reference proteome</keyword>
<keyword evidence="2" id="KW-0597">Phosphoprotein</keyword>
<protein>
    <recommendedName>
        <fullName evidence="12">Man1/Src1 C-terminal domain-containing protein</fullName>
    </recommendedName>
</protein>
<dbReference type="GO" id="GO:0003677">
    <property type="term" value="F:DNA binding"/>
    <property type="evidence" value="ECO:0007669"/>
    <property type="project" value="InterPro"/>
</dbReference>
<keyword evidence="5" id="KW-0472">Membrane</keyword>
<dbReference type="InterPro" id="IPR036361">
    <property type="entry name" value="SAP_dom_sf"/>
</dbReference>
<proteinExistence type="predicted"/>
<dbReference type="InterPro" id="IPR018996">
    <property type="entry name" value="Man1/Src1-like_C"/>
</dbReference>
<name>A0A0J0XND9_9TREE</name>
<dbReference type="PANTHER" id="PTHR47808">
    <property type="entry name" value="INNER NUCLEAR MEMBRANE PROTEIN HEH2-RELATED"/>
    <property type="match status" value="1"/>
</dbReference>
<evidence type="ECO:0000313" key="11">
    <source>
        <dbReference type="Proteomes" id="UP000053611"/>
    </source>
</evidence>
<dbReference type="Proteomes" id="UP000053611">
    <property type="component" value="Unassembled WGS sequence"/>
</dbReference>
<dbReference type="InterPro" id="IPR017956">
    <property type="entry name" value="AT_hook_DNA-bd_motif"/>
</dbReference>
<dbReference type="Pfam" id="PF09402">
    <property type="entry name" value="MSC"/>
    <property type="match status" value="1"/>
</dbReference>
<dbReference type="Pfam" id="PF12949">
    <property type="entry name" value="HeH"/>
    <property type="match status" value="1"/>
</dbReference>
<feature type="region of interest" description="Disordered" evidence="7">
    <location>
        <begin position="78"/>
        <end position="309"/>
    </location>
</feature>
<evidence type="ECO:0000256" key="3">
    <source>
        <dbReference type="ARBA" id="ARBA00022692"/>
    </source>
</evidence>
<gene>
    <name evidence="10" type="ORF">CC85DRAFT_285326</name>
</gene>
<dbReference type="GO" id="GO:0003682">
    <property type="term" value="F:chromatin binding"/>
    <property type="evidence" value="ECO:0007669"/>
    <property type="project" value="InterPro"/>
</dbReference>
<evidence type="ECO:0008006" key="12">
    <source>
        <dbReference type="Google" id="ProtNLM"/>
    </source>
</evidence>
<dbReference type="PANTHER" id="PTHR47808:SF2">
    <property type="entry name" value="LEM DOMAIN-CONTAINING PROTEIN 2"/>
    <property type="match status" value="1"/>
</dbReference>
<feature type="compositionally biased region" description="Basic and acidic residues" evidence="7">
    <location>
        <begin position="187"/>
        <end position="196"/>
    </location>
</feature>
<evidence type="ECO:0000259" key="9">
    <source>
        <dbReference type="Pfam" id="PF12949"/>
    </source>
</evidence>
<sequence length="771" mass="85128">MSAPTRDVYLAQDFNPASLRVPQLRSILHEHGVRHSSAAKKADLVALFITEIQPRAAIILAQDARVRPSATGIIAVSSTGDEAPVTPVVGKRPRGRPRKTATSASEELKAEDDMSEVPAKRARSRRSTVDVSDAEPAPTPAPRKRGRPPKKVKEVIASDEESDVRMEDIQEAPTPPPKAKVRRKSVKHEVPTREPVPDVPATAPAAVRKPRSSFLPPAPRPEDHTTPQRPRRSSNAEDNSSPFSDYNPFQAGSAEAAEVARRRRKSSLGFGENKRKAPRPSEWTATSQPSASILRKVGPSNENLRSPAPPKIAYADEVAEADAHNAIVERKFGEVTQSYPDDAPITVTTSTKMVERPKRKAIIRRKPKPSGSTLPLSLFSLLIFILSAHYKSISTSNGFCDNNSNTNSVILGRELPIKAAQECMIQRAQWQADHPDETPNITCDVASLPLVPFVPRPTKCVPCPANAQCSRGEVVACDPEYLLKPSLLAPISPLLDGWPLMPPRVFTPKCKPDTARMRQIGQLATQMERFLAKRRGTIECSSASVDLTVGPGVRYGVSEKELLNTFAERRVDSIEREDFDDMFQRAITDLVAHKDLVESIDEYGTSYYTSARSDMSMACHAKLEALHLLDQWKSQLGGTAAVIALIFGLRNRIEAARTEHKQVREYTEMAVRRLQDQEYRHFTDPVQNPTSYMPPAQLRDVILPASLRQGTKQRIWSKVEAKVEENANVLVREREVKGDVWKTWEWSAIGGGRAVEPSSPALAIETGPPAF</sequence>
<evidence type="ECO:0000256" key="7">
    <source>
        <dbReference type="SAM" id="MobiDB-lite"/>
    </source>
</evidence>
<accession>A0A0J0XND9</accession>
<keyword evidence="3" id="KW-0812">Transmembrane</keyword>
<evidence type="ECO:0000256" key="1">
    <source>
        <dbReference type="ARBA" id="ARBA00004540"/>
    </source>
</evidence>
<reference evidence="10 11" key="1">
    <citation type="submission" date="2015-03" db="EMBL/GenBank/DDBJ databases">
        <title>Genomics and transcriptomics of the oil-accumulating basidiomycete yeast T. oleaginosus allow insights into substrate utilization and the diverse evolutionary trajectories of mating systems in fungi.</title>
        <authorList>
            <consortium name="DOE Joint Genome Institute"/>
            <person name="Kourist R."/>
            <person name="Kracht O."/>
            <person name="Bracharz F."/>
            <person name="Lipzen A."/>
            <person name="Nolan M."/>
            <person name="Ohm R."/>
            <person name="Grigoriev I."/>
            <person name="Sun S."/>
            <person name="Heitman J."/>
            <person name="Bruck T."/>
            <person name="Nowrousian M."/>
        </authorList>
    </citation>
    <scope>NUCLEOTIDE SEQUENCE [LARGE SCALE GENOMIC DNA]</scope>
    <source>
        <strain evidence="10 11">IBC0246</strain>
    </source>
</reference>
<feature type="domain" description="Man1/Src1-like C-terminal" evidence="8">
    <location>
        <begin position="379"/>
        <end position="746"/>
    </location>
</feature>
<dbReference type="Gene3D" id="1.10.720.30">
    <property type="entry name" value="SAP domain"/>
    <property type="match status" value="1"/>
</dbReference>
<evidence type="ECO:0000313" key="10">
    <source>
        <dbReference type="EMBL" id="KLT42593.1"/>
    </source>
</evidence>
<organism evidence="10 11">
    <name type="scientific">Cutaneotrichosporon oleaginosum</name>
    <dbReference type="NCBI Taxonomy" id="879819"/>
    <lineage>
        <taxon>Eukaryota</taxon>
        <taxon>Fungi</taxon>
        <taxon>Dikarya</taxon>
        <taxon>Basidiomycota</taxon>
        <taxon>Agaricomycotina</taxon>
        <taxon>Tremellomycetes</taxon>
        <taxon>Trichosporonales</taxon>
        <taxon>Trichosporonaceae</taxon>
        <taxon>Cutaneotrichosporon</taxon>
    </lineage>
</organism>